<dbReference type="AlphaFoldDB" id="A0A5E7FR60"/>
<dbReference type="EMBL" id="CABVIB010000051">
    <property type="protein sequence ID" value="VVO39503.1"/>
    <property type="molecule type" value="Genomic_DNA"/>
</dbReference>
<gene>
    <name evidence="2" type="ORF">PS712_05705</name>
    <name evidence="3" type="ORF">PS712_06094</name>
</gene>
<organism evidence="2 4">
    <name type="scientific">Pseudomonas fluorescens</name>
    <dbReference type="NCBI Taxonomy" id="294"/>
    <lineage>
        <taxon>Bacteria</taxon>
        <taxon>Pseudomonadati</taxon>
        <taxon>Pseudomonadota</taxon>
        <taxon>Gammaproteobacteria</taxon>
        <taxon>Pseudomonadales</taxon>
        <taxon>Pseudomonadaceae</taxon>
        <taxon>Pseudomonas</taxon>
    </lineage>
</organism>
<evidence type="ECO:0000313" key="3">
    <source>
        <dbReference type="EMBL" id="VVO43131.1"/>
    </source>
</evidence>
<protein>
    <submittedName>
        <fullName evidence="2">Uncharacterized protein</fullName>
    </submittedName>
</protein>
<feature type="compositionally biased region" description="Low complexity" evidence="1">
    <location>
        <begin position="15"/>
        <end position="26"/>
    </location>
</feature>
<evidence type="ECO:0000313" key="4">
    <source>
        <dbReference type="Proteomes" id="UP000326018"/>
    </source>
</evidence>
<dbReference type="EMBL" id="CABVIB010000101">
    <property type="protein sequence ID" value="VVO43131.1"/>
    <property type="molecule type" value="Genomic_DNA"/>
</dbReference>
<evidence type="ECO:0000256" key="1">
    <source>
        <dbReference type="SAM" id="MobiDB-lite"/>
    </source>
</evidence>
<evidence type="ECO:0000313" key="2">
    <source>
        <dbReference type="EMBL" id="VVO39503.1"/>
    </source>
</evidence>
<dbReference type="Proteomes" id="UP000326018">
    <property type="component" value="Unassembled WGS sequence"/>
</dbReference>
<proteinExistence type="predicted"/>
<reference evidence="2 4" key="1">
    <citation type="submission" date="2019-09" db="EMBL/GenBank/DDBJ databases">
        <authorList>
            <person name="Chandra G."/>
            <person name="Truman W A."/>
        </authorList>
    </citation>
    <scope>NUCLEOTIDE SEQUENCE [LARGE SCALE GENOMIC DNA]</scope>
    <source>
        <strain evidence="2">PS712</strain>
    </source>
</reference>
<sequence length="84" mass="9066">MNPGTGGFKTFEDSQALGGLQEQAQGKTTGHDDGDNPCHPGRFQVEAIAIENDADNRPEHNQGNEAGKNRVNQTFFEINGFFSG</sequence>
<feature type="region of interest" description="Disordered" evidence="1">
    <location>
        <begin position="1"/>
        <end position="72"/>
    </location>
</feature>
<accession>A0A5E7FR60</accession>
<name>A0A5E7FR60_PSEFL</name>